<dbReference type="Proteomes" id="UP000306007">
    <property type="component" value="Chromosome"/>
</dbReference>
<dbReference type="AlphaFoldDB" id="A0A4Y5SN84"/>
<sequence length="250" mass="28069">MTALTVEPPEYYPVVEKLFAGPIQDALETLGVELVGMKVGVKPVGRVIKLAFLFEIRRPETFLPGELDSIISGLLEKLAEDATRTFGRLYDARFQVAGFRTIEAARKPRKEEEISLVVNCPDDIRRTIERLGKGLVIYLKDKRVEFSTITLTMPVDGRPKLTITLLVPEKKSPHDKEALAKELERKSTSYLRTLNAGYISVEAKVLDPGDKKIGVIMKKLDEIEKEAEELSRMDDIRELMSVLGKGTPEN</sequence>
<dbReference type="RefSeq" id="WP_139680959.1">
    <property type="nucleotide sequence ID" value="NZ_CP040846.1"/>
</dbReference>
<dbReference type="KEGG" id="tic:FH039_08465"/>
<organism evidence="1 2">
    <name type="scientific">Thermococcus indicus</name>
    <dbReference type="NCBI Taxonomy" id="2586643"/>
    <lineage>
        <taxon>Archaea</taxon>
        <taxon>Methanobacteriati</taxon>
        <taxon>Methanobacteriota</taxon>
        <taxon>Thermococci</taxon>
        <taxon>Thermococcales</taxon>
        <taxon>Thermococcaceae</taxon>
        <taxon>Thermococcus</taxon>
    </lineage>
</organism>
<keyword evidence="2" id="KW-1185">Reference proteome</keyword>
<proteinExistence type="predicted"/>
<dbReference type="GeneID" id="40475211"/>
<evidence type="ECO:0000313" key="1">
    <source>
        <dbReference type="EMBL" id="QDA31622.1"/>
    </source>
</evidence>
<dbReference type="OrthoDB" id="91750at2157"/>
<accession>A0A4Y5SN84</accession>
<name>A0A4Y5SN84_9EURY</name>
<evidence type="ECO:0000313" key="2">
    <source>
        <dbReference type="Proteomes" id="UP000306007"/>
    </source>
</evidence>
<protein>
    <submittedName>
        <fullName evidence="1">Uncharacterized protein</fullName>
    </submittedName>
</protein>
<dbReference type="EMBL" id="CP040846">
    <property type="protein sequence ID" value="QDA31622.1"/>
    <property type="molecule type" value="Genomic_DNA"/>
</dbReference>
<gene>
    <name evidence="1" type="ORF">FH039_08465</name>
</gene>
<reference evidence="1 2" key="1">
    <citation type="submission" date="2019-06" db="EMBL/GenBank/DDBJ databases">
        <title>Thermococcus indicus sp. nov., a Fe(III)-reducing hyperthermophilic archaeon isolated from the Onnuri vent field of the Central Indian Ocean ridge.</title>
        <authorList>
            <person name="Lim J.K."/>
            <person name="Kim Y.J."/>
            <person name="Kwon K.K."/>
        </authorList>
    </citation>
    <scope>NUCLEOTIDE SEQUENCE [LARGE SCALE GENOMIC DNA]</scope>
    <source>
        <strain evidence="1 2">IOH1</strain>
    </source>
</reference>